<evidence type="ECO:0000256" key="9">
    <source>
        <dbReference type="ARBA" id="ARBA00022755"/>
    </source>
</evidence>
<keyword evidence="8 15" id="KW-0547">Nucleotide-binding</keyword>
<comment type="subcellular location">
    <subcellularLocation>
        <location evidence="1 15">Cytoplasm</location>
    </subcellularLocation>
</comment>
<evidence type="ECO:0000256" key="11">
    <source>
        <dbReference type="ARBA" id="ARBA00031908"/>
    </source>
</evidence>
<evidence type="ECO:0000256" key="13">
    <source>
        <dbReference type="ARBA" id="ARBA00033093"/>
    </source>
</evidence>
<dbReference type="GO" id="GO:0004637">
    <property type="term" value="F:phosphoribosylamine-glycine ligase activity"/>
    <property type="evidence" value="ECO:0007669"/>
    <property type="project" value="TreeGrafter"/>
</dbReference>
<keyword evidence="6 15" id="KW-0963">Cytoplasm</keyword>
<keyword evidence="19" id="KW-1185">Reference proteome</keyword>
<dbReference type="Pfam" id="PF02769">
    <property type="entry name" value="AIRS_C"/>
    <property type="match status" value="1"/>
</dbReference>
<dbReference type="Pfam" id="PF00586">
    <property type="entry name" value="AIRS"/>
    <property type="match status" value="1"/>
</dbReference>
<dbReference type="InterPro" id="IPR010918">
    <property type="entry name" value="PurM-like_C_dom"/>
</dbReference>
<dbReference type="STRING" id="760142.Hipma_0514"/>
<dbReference type="FunCoup" id="F2LUF9">
    <property type="interactions" value="439"/>
</dbReference>
<dbReference type="AlphaFoldDB" id="F2LUF9"/>
<dbReference type="EC" id="6.3.3.1" evidence="4 15"/>
<dbReference type="Proteomes" id="UP000008139">
    <property type="component" value="Chromosome"/>
</dbReference>
<keyword evidence="9 15" id="KW-0658">Purine biosynthesis</keyword>
<dbReference type="HOGENOM" id="CLU_047116_0_0_7"/>
<dbReference type="PANTHER" id="PTHR10520:SF12">
    <property type="entry name" value="TRIFUNCTIONAL PURINE BIOSYNTHETIC PROTEIN ADENOSINE-3"/>
    <property type="match status" value="1"/>
</dbReference>
<comment type="similarity">
    <text evidence="3 15">Belongs to the AIR synthase family.</text>
</comment>
<dbReference type="EMBL" id="CP002606">
    <property type="protein sequence ID" value="AEA33485.1"/>
    <property type="molecule type" value="Genomic_DNA"/>
</dbReference>
<reference evidence="19" key="2">
    <citation type="submission" date="2011-03" db="EMBL/GenBank/DDBJ databases">
        <title>The complete genome of Hippea maritima DSM 10411.</title>
        <authorList>
            <consortium name="US DOE Joint Genome Institute (JGI-PGF)"/>
            <person name="Lucas S."/>
            <person name="Copeland A."/>
            <person name="Lapidus A."/>
            <person name="Bruce D."/>
            <person name="Goodwin L."/>
            <person name="Pitluck S."/>
            <person name="Peters L."/>
            <person name="Kyrpides N."/>
            <person name="Mavromatis K."/>
            <person name="Pagani I."/>
            <person name="Ivanova N."/>
            <person name="Mikhailova N."/>
            <person name="Lu M."/>
            <person name="Detter J.C."/>
            <person name="Tapia R."/>
            <person name="Han C."/>
            <person name="Land M."/>
            <person name="Hauser L."/>
            <person name="Markowitz V."/>
            <person name="Cheng J.-F."/>
            <person name="Hugenholtz P."/>
            <person name="Woyke T."/>
            <person name="Wu D."/>
            <person name="Spring S."/>
            <person name="Schroeder M."/>
            <person name="Brambilla E."/>
            <person name="Klenk H.-P."/>
            <person name="Eisen J.A."/>
        </authorList>
    </citation>
    <scope>NUCLEOTIDE SEQUENCE [LARGE SCALE GENOMIC DNA]</scope>
    <source>
        <strain evidence="19">ATCC 700847 / DSM 10411 / MH2</strain>
    </source>
</reference>
<keyword evidence="7 15" id="KW-0436">Ligase</keyword>
<comment type="pathway">
    <text evidence="2 15">Purine metabolism; IMP biosynthesis via de novo pathway; 5-amino-1-(5-phospho-D-ribosyl)imidazole from N(2)-formyl-N(1)-(5-phospho-D-ribosyl)glycinamide: step 2/2.</text>
</comment>
<protein>
    <recommendedName>
        <fullName evidence="5 15">Phosphoribosylformylglycinamidine cyclo-ligase</fullName>
        <ecNumber evidence="4 15">6.3.3.1</ecNumber>
    </recommendedName>
    <alternativeName>
        <fullName evidence="12 15">AIR synthase</fullName>
    </alternativeName>
    <alternativeName>
        <fullName evidence="13 15">AIRS</fullName>
    </alternativeName>
    <alternativeName>
        <fullName evidence="11 15">Phosphoribosyl-aminoimidazole synthetase</fullName>
    </alternativeName>
</protein>
<evidence type="ECO:0000259" key="16">
    <source>
        <dbReference type="Pfam" id="PF00586"/>
    </source>
</evidence>
<evidence type="ECO:0000256" key="15">
    <source>
        <dbReference type="HAMAP-Rule" id="MF_00741"/>
    </source>
</evidence>
<dbReference type="GO" id="GO:0004641">
    <property type="term" value="F:phosphoribosylformylglycinamidine cyclo-ligase activity"/>
    <property type="evidence" value="ECO:0007669"/>
    <property type="project" value="UniProtKB-UniRule"/>
</dbReference>
<dbReference type="HAMAP" id="MF_00741">
    <property type="entry name" value="AIRS"/>
    <property type="match status" value="1"/>
</dbReference>
<dbReference type="CDD" id="cd02196">
    <property type="entry name" value="PurM"/>
    <property type="match status" value="1"/>
</dbReference>
<dbReference type="SUPFAM" id="SSF55326">
    <property type="entry name" value="PurM N-terminal domain-like"/>
    <property type="match status" value="1"/>
</dbReference>
<proteinExistence type="inferred from homology"/>
<evidence type="ECO:0000259" key="17">
    <source>
        <dbReference type="Pfam" id="PF02769"/>
    </source>
</evidence>
<dbReference type="Gene3D" id="3.90.650.10">
    <property type="entry name" value="PurM-like C-terminal domain"/>
    <property type="match status" value="1"/>
</dbReference>
<evidence type="ECO:0000256" key="8">
    <source>
        <dbReference type="ARBA" id="ARBA00022741"/>
    </source>
</evidence>
<evidence type="ECO:0000256" key="4">
    <source>
        <dbReference type="ARBA" id="ARBA00013047"/>
    </source>
</evidence>
<evidence type="ECO:0000256" key="6">
    <source>
        <dbReference type="ARBA" id="ARBA00022490"/>
    </source>
</evidence>
<dbReference type="eggNOG" id="COG0150">
    <property type="taxonomic scope" value="Bacteria"/>
</dbReference>
<dbReference type="InterPro" id="IPR016188">
    <property type="entry name" value="PurM-like_N"/>
</dbReference>
<accession>F2LUF9</accession>
<dbReference type="UniPathway" id="UPA00074">
    <property type="reaction ID" value="UER00129"/>
</dbReference>
<dbReference type="SUPFAM" id="SSF56042">
    <property type="entry name" value="PurM C-terminal domain-like"/>
    <property type="match status" value="1"/>
</dbReference>
<name>F2LUF9_HIPMA</name>
<feature type="domain" description="PurM-like C-terminal" evidence="17">
    <location>
        <begin position="170"/>
        <end position="332"/>
    </location>
</feature>
<evidence type="ECO:0000256" key="14">
    <source>
        <dbReference type="ARBA" id="ARBA00049057"/>
    </source>
</evidence>
<dbReference type="GO" id="GO:0005524">
    <property type="term" value="F:ATP binding"/>
    <property type="evidence" value="ECO:0007669"/>
    <property type="project" value="UniProtKB-KW"/>
</dbReference>
<dbReference type="NCBIfam" id="TIGR00878">
    <property type="entry name" value="purM"/>
    <property type="match status" value="1"/>
</dbReference>
<dbReference type="InParanoid" id="F2LUF9"/>
<evidence type="ECO:0000256" key="7">
    <source>
        <dbReference type="ARBA" id="ARBA00022598"/>
    </source>
</evidence>
<evidence type="ECO:0000256" key="10">
    <source>
        <dbReference type="ARBA" id="ARBA00022840"/>
    </source>
</evidence>
<evidence type="ECO:0000256" key="5">
    <source>
        <dbReference type="ARBA" id="ARBA00020367"/>
    </source>
</evidence>
<reference evidence="18 19" key="1">
    <citation type="journal article" date="2011" name="Stand. Genomic Sci.">
        <title>Complete genome sequence of the thermophilic sulfur-reducer Hippea maritima type strain (MH(2)).</title>
        <authorList>
            <person name="Huntemann M."/>
            <person name="Lu M."/>
            <person name="Nolan M."/>
            <person name="Lapidus A."/>
            <person name="Lucas S."/>
            <person name="Hammon N."/>
            <person name="Deshpande S."/>
            <person name="Cheng J.F."/>
            <person name="Tapia R."/>
            <person name="Han C."/>
            <person name="Goodwin L."/>
            <person name="Pitluck S."/>
            <person name="Liolios K."/>
            <person name="Pagani I."/>
            <person name="Ivanova N."/>
            <person name="Ovchinikova G."/>
            <person name="Pati A."/>
            <person name="Chen A."/>
            <person name="Palaniappan K."/>
            <person name="Land M."/>
            <person name="Hauser L."/>
            <person name="Jeffries C.D."/>
            <person name="Detter J.C."/>
            <person name="Brambilla E.M."/>
            <person name="Rohde M."/>
            <person name="Spring S."/>
            <person name="Goker M."/>
            <person name="Woyke T."/>
            <person name="Bristow J."/>
            <person name="Eisen J.A."/>
            <person name="Markowitz V."/>
            <person name="Hugenholtz P."/>
            <person name="Kyrpides N.C."/>
            <person name="Klenk H.P."/>
            <person name="Mavromatis K."/>
        </authorList>
    </citation>
    <scope>NUCLEOTIDE SEQUENCE [LARGE SCALE GENOMIC DNA]</scope>
    <source>
        <strain evidence="19">ATCC 700847 / DSM 10411 / MH2</strain>
    </source>
</reference>
<dbReference type="InterPro" id="IPR004733">
    <property type="entry name" value="PurM_cligase"/>
</dbReference>
<dbReference type="PANTHER" id="PTHR10520">
    <property type="entry name" value="TRIFUNCTIONAL PURINE BIOSYNTHETIC PROTEIN ADENOSINE-3-RELATED"/>
    <property type="match status" value="1"/>
</dbReference>
<evidence type="ECO:0000256" key="12">
    <source>
        <dbReference type="ARBA" id="ARBA00032931"/>
    </source>
</evidence>
<dbReference type="GO" id="GO:0005829">
    <property type="term" value="C:cytosol"/>
    <property type="evidence" value="ECO:0007669"/>
    <property type="project" value="TreeGrafter"/>
</dbReference>
<evidence type="ECO:0000256" key="1">
    <source>
        <dbReference type="ARBA" id="ARBA00004496"/>
    </source>
</evidence>
<evidence type="ECO:0000256" key="2">
    <source>
        <dbReference type="ARBA" id="ARBA00004686"/>
    </source>
</evidence>
<dbReference type="GO" id="GO:0006189">
    <property type="term" value="P:'de novo' IMP biosynthetic process"/>
    <property type="evidence" value="ECO:0007669"/>
    <property type="project" value="UniProtKB-UniRule"/>
</dbReference>
<dbReference type="KEGG" id="hmr:Hipma_0514"/>
<evidence type="ECO:0000256" key="3">
    <source>
        <dbReference type="ARBA" id="ARBA00010280"/>
    </source>
</evidence>
<dbReference type="InterPro" id="IPR036676">
    <property type="entry name" value="PurM-like_C_sf"/>
</dbReference>
<keyword evidence="10 15" id="KW-0067">ATP-binding</keyword>
<feature type="domain" description="PurM-like N-terminal" evidence="16">
    <location>
        <begin position="50"/>
        <end position="158"/>
    </location>
</feature>
<evidence type="ECO:0000313" key="18">
    <source>
        <dbReference type="EMBL" id="AEA33485.1"/>
    </source>
</evidence>
<dbReference type="InterPro" id="IPR036921">
    <property type="entry name" value="PurM-like_N_sf"/>
</dbReference>
<sequence length="335" mass="36471">MIDYKSAGVDIDKGNRFAKAIKEMVEVLPKKGVISSIGGFSALLELNSFGCDRVLSSSTDGVGTKLLIAQMSGIHDTVGIDLVAMNVNDIITSGTKPLFFLDYISYSELEDRVLEDIVKGIVNGLSQSNAALIGGETAQMPGVYKDGEYDIAGFCVGIGKKDDLLPKPIEEGMSVVGFASSGFHSNGYSLLRKLFFEVGGYKLDSLVLDKPLVEWLLEPTRIYVKLFDEVKPWVKAASHITGGGFYDNIPRVLPDGVRVVIEKKSLPEIEIFEFVKNLGKINDSEMFRTFNMGVGFVVICCEKDVDKVISVSSDFGIEAYSIGYTIKGQKGVEIV</sequence>
<dbReference type="GO" id="GO:0046084">
    <property type="term" value="P:adenine biosynthetic process"/>
    <property type="evidence" value="ECO:0007669"/>
    <property type="project" value="TreeGrafter"/>
</dbReference>
<organism evidence="18 19">
    <name type="scientific">Hippea maritima (strain ATCC 700847 / DSM 10411 / MH2)</name>
    <dbReference type="NCBI Taxonomy" id="760142"/>
    <lineage>
        <taxon>Bacteria</taxon>
        <taxon>Pseudomonadati</taxon>
        <taxon>Campylobacterota</taxon>
        <taxon>Desulfurellia</taxon>
        <taxon>Desulfurellales</taxon>
        <taxon>Hippeaceae</taxon>
        <taxon>Hippea</taxon>
    </lineage>
</organism>
<dbReference type="Gene3D" id="3.30.1330.10">
    <property type="entry name" value="PurM-like, N-terminal domain"/>
    <property type="match status" value="1"/>
</dbReference>
<gene>
    <name evidence="15" type="primary">purM</name>
    <name evidence="18" type="ordered locus">Hipma_0514</name>
</gene>
<comment type="catalytic activity">
    <reaction evidence="14 15">
        <text>2-formamido-N(1)-(5-O-phospho-beta-D-ribosyl)acetamidine + ATP = 5-amino-1-(5-phospho-beta-D-ribosyl)imidazole + ADP + phosphate + H(+)</text>
        <dbReference type="Rhea" id="RHEA:23032"/>
        <dbReference type="ChEBI" id="CHEBI:15378"/>
        <dbReference type="ChEBI" id="CHEBI:30616"/>
        <dbReference type="ChEBI" id="CHEBI:43474"/>
        <dbReference type="ChEBI" id="CHEBI:137981"/>
        <dbReference type="ChEBI" id="CHEBI:147287"/>
        <dbReference type="ChEBI" id="CHEBI:456216"/>
        <dbReference type="EC" id="6.3.3.1"/>
    </reaction>
</comment>
<dbReference type="FunFam" id="3.30.1330.10:FF:000001">
    <property type="entry name" value="Phosphoribosylformylglycinamidine cyclo-ligase"/>
    <property type="match status" value="1"/>
</dbReference>
<evidence type="ECO:0000313" key="19">
    <source>
        <dbReference type="Proteomes" id="UP000008139"/>
    </source>
</evidence>
<dbReference type="FunFam" id="3.90.650.10:FF:000011">
    <property type="entry name" value="Phosphoribosylformylglycinamidine cyclo-ligase"/>
    <property type="match status" value="1"/>
</dbReference>